<dbReference type="SUPFAM" id="SSF53098">
    <property type="entry name" value="Ribonuclease H-like"/>
    <property type="match status" value="1"/>
</dbReference>
<dbReference type="Gene3D" id="3.30.420.10">
    <property type="entry name" value="Ribonuclease H-like superfamily/Ribonuclease H"/>
    <property type="match status" value="1"/>
</dbReference>
<dbReference type="InterPro" id="IPR001584">
    <property type="entry name" value="Integrase_cat-core"/>
</dbReference>
<dbReference type="EMBL" id="CAFAAI010000126">
    <property type="protein sequence ID" value="CAB4797586.1"/>
    <property type="molecule type" value="Genomic_DNA"/>
</dbReference>
<dbReference type="GO" id="GO:0015074">
    <property type="term" value="P:DNA integration"/>
    <property type="evidence" value="ECO:0007669"/>
    <property type="project" value="InterPro"/>
</dbReference>
<sequence>MNALRLGDRLVYDDSDCTVEAIGAGSIHIRSDAGSLYALTPAAALAALRSNTPPPEPHAPHAPLLDGLPDEIVTEAIERQDHVREVLTGYRSGDPQQALPDEPRPEYDPHLVPLIRDRQATKAIELGCGARTIRRWCEEYLEHGLGSLIDKRRTALLNPVRNADERIVDAISHLAEKETYASTGKRQRFRRRLRRYLFETYGLSDAQLPTDRTLDRYIDHVTRGSYTFDKATTRRSAAMRRPKVLTGFHATRAGELVLVDGNRLDILAWDPETNKAIAVELLLALDSYTRCMIAWRFVPLSPDRSDMSMLLADMLNPLEMRPHWKQTVAFSAMAIPYNRLVELDERLALAAARPIIAPETLVLDNAKIFLSKAVSNACEQLGVSIDLARLQQGPDKAQVERAFLTIRTQFCEHVVGYKGNTVVHRGEDVEGQALWTIAELEELFSEYVVTIYNRRINRALVLPCAPAVRMSPREAYEESIARCGYLPAICNESLYFELLPTEWVTIQGDSLDVRGLSYSGKVLVGRRRELSPFSAQKGKWPVKYDSRDRLHVYFQDRDGSWHTLRWIHAWEGIEPFTERMIDSARRLQRSIDGRRATQEEVAEMLKRLQNFTDIPPEMAGKLRRRLSRDVERGRQVEIDRSRAGAAVTTLKPVVPPPPLIIDEDFDLDDLDDLPVFGTSS</sequence>
<organism evidence="2">
    <name type="scientific">freshwater metagenome</name>
    <dbReference type="NCBI Taxonomy" id="449393"/>
    <lineage>
        <taxon>unclassified sequences</taxon>
        <taxon>metagenomes</taxon>
        <taxon>ecological metagenomes</taxon>
    </lineage>
</organism>
<feature type="domain" description="Integrase catalytic" evidence="1">
    <location>
        <begin position="238"/>
        <end position="480"/>
    </location>
</feature>
<name>A0A6J6XQT9_9ZZZZ</name>
<reference evidence="2" key="1">
    <citation type="submission" date="2020-05" db="EMBL/GenBank/DDBJ databases">
        <authorList>
            <person name="Chiriac C."/>
            <person name="Salcher M."/>
            <person name="Ghai R."/>
            <person name="Kavagutti S V."/>
        </authorList>
    </citation>
    <scope>NUCLEOTIDE SEQUENCE</scope>
</reference>
<dbReference type="PROSITE" id="PS50994">
    <property type="entry name" value="INTEGRASE"/>
    <property type="match status" value="1"/>
</dbReference>
<accession>A0A6J6XQT9</accession>
<protein>
    <submittedName>
        <fullName evidence="2">Unannotated protein</fullName>
    </submittedName>
</protein>
<dbReference type="GO" id="GO:0003676">
    <property type="term" value="F:nucleic acid binding"/>
    <property type="evidence" value="ECO:0007669"/>
    <property type="project" value="InterPro"/>
</dbReference>
<proteinExistence type="predicted"/>
<evidence type="ECO:0000259" key="1">
    <source>
        <dbReference type="PROSITE" id="PS50994"/>
    </source>
</evidence>
<dbReference type="InterPro" id="IPR036397">
    <property type="entry name" value="RNaseH_sf"/>
</dbReference>
<dbReference type="AlphaFoldDB" id="A0A6J6XQT9"/>
<evidence type="ECO:0000313" key="2">
    <source>
        <dbReference type="EMBL" id="CAB4797586.1"/>
    </source>
</evidence>
<dbReference type="InterPro" id="IPR012337">
    <property type="entry name" value="RNaseH-like_sf"/>
</dbReference>
<gene>
    <name evidence="2" type="ORF">UFOPK2992_00829</name>
</gene>